<proteinExistence type="predicted"/>
<feature type="domain" description="SET" evidence="1">
    <location>
        <begin position="44"/>
        <end position="99"/>
    </location>
</feature>
<dbReference type="GO" id="GO:0003690">
    <property type="term" value="F:double-stranded DNA binding"/>
    <property type="evidence" value="ECO:0007669"/>
    <property type="project" value="TreeGrafter"/>
</dbReference>
<sequence length="126" mass="14295">MAKIQDLLLGRNTTNRKVVLSKRRLFVLKIFQMVGRDVGKVFTYASKCGNVGTFTNHSCSSNLRVKDVMHDHNDKNLPHKMLFGVKDILAGRELIYKYNSLNGKLIKSRSSSCYWGTPQGNGQIYI</sequence>
<dbReference type="eggNOG" id="KOG1082">
    <property type="taxonomic scope" value="Eukaryota"/>
</dbReference>
<protein>
    <recommendedName>
        <fullName evidence="1">SET domain-containing protein</fullName>
    </recommendedName>
</protein>
<dbReference type="STRING" id="3885.V7BNH6"/>
<organism evidence="2 3">
    <name type="scientific">Phaseolus vulgaris</name>
    <name type="common">Kidney bean</name>
    <name type="synonym">French bean</name>
    <dbReference type="NCBI Taxonomy" id="3885"/>
    <lineage>
        <taxon>Eukaryota</taxon>
        <taxon>Viridiplantae</taxon>
        <taxon>Streptophyta</taxon>
        <taxon>Embryophyta</taxon>
        <taxon>Tracheophyta</taxon>
        <taxon>Spermatophyta</taxon>
        <taxon>Magnoliopsida</taxon>
        <taxon>eudicotyledons</taxon>
        <taxon>Gunneridae</taxon>
        <taxon>Pentapetalae</taxon>
        <taxon>rosids</taxon>
        <taxon>fabids</taxon>
        <taxon>Fabales</taxon>
        <taxon>Fabaceae</taxon>
        <taxon>Papilionoideae</taxon>
        <taxon>50 kb inversion clade</taxon>
        <taxon>NPAAA clade</taxon>
        <taxon>indigoferoid/millettioid clade</taxon>
        <taxon>Phaseoleae</taxon>
        <taxon>Phaseolus</taxon>
    </lineage>
</organism>
<dbReference type="Gene3D" id="2.170.270.10">
    <property type="entry name" value="SET domain"/>
    <property type="match status" value="1"/>
</dbReference>
<dbReference type="SUPFAM" id="SSF82199">
    <property type="entry name" value="SET domain"/>
    <property type="match status" value="1"/>
</dbReference>
<reference evidence="3" key="1">
    <citation type="journal article" date="2014" name="Nat. Genet.">
        <title>A reference genome for common bean and genome-wide analysis of dual domestications.</title>
        <authorList>
            <person name="Schmutz J."/>
            <person name="McClean P.E."/>
            <person name="Mamidi S."/>
            <person name="Wu G.A."/>
            <person name="Cannon S.B."/>
            <person name="Grimwood J."/>
            <person name="Jenkins J."/>
            <person name="Shu S."/>
            <person name="Song Q."/>
            <person name="Chavarro C."/>
            <person name="Torres-Torres M."/>
            <person name="Geffroy V."/>
            <person name="Moghaddam S.M."/>
            <person name="Gao D."/>
            <person name="Abernathy B."/>
            <person name="Barry K."/>
            <person name="Blair M."/>
            <person name="Brick M.A."/>
            <person name="Chovatia M."/>
            <person name="Gepts P."/>
            <person name="Goodstein D.M."/>
            <person name="Gonzales M."/>
            <person name="Hellsten U."/>
            <person name="Hyten D.L."/>
            <person name="Jia G."/>
            <person name="Kelly J.D."/>
            <person name="Kudrna D."/>
            <person name="Lee R."/>
            <person name="Richard M.M."/>
            <person name="Miklas P.N."/>
            <person name="Osorno J.M."/>
            <person name="Rodrigues J."/>
            <person name="Thareau V."/>
            <person name="Urrea C.A."/>
            <person name="Wang M."/>
            <person name="Yu Y."/>
            <person name="Zhang M."/>
            <person name="Wing R.A."/>
            <person name="Cregan P.B."/>
            <person name="Rokhsar D.S."/>
            <person name="Jackson S.A."/>
        </authorList>
    </citation>
    <scope>NUCLEOTIDE SEQUENCE [LARGE SCALE GENOMIC DNA]</scope>
    <source>
        <strain evidence="3">cv. G19833</strain>
    </source>
</reference>
<evidence type="ECO:0000313" key="3">
    <source>
        <dbReference type="Proteomes" id="UP000000226"/>
    </source>
</evidence>
<dbReference type="PANTHER" id="PTHR45660">
    <property type="entry name" value="HISTONE-LYSINE N-METHYLTRANSFERASE SETMAR"/>
    <property type="match status" value="1"/>
</dbReference>
<dbReference type="InterPro" id="IPR001214">
    <property type="entry name" value="SET_dom"/>
</dbReference>
<dbReference type="GO" id="GO:0042054">
    <property type="term" value="F:histone methyltransferase activity"/>
    <property type="evidence" value="ECO:0007669"/>
    <property type="project" value="TreeGrafter"/>
</dbReference>
<evidence type="ECO:0000259" key="1">
    <source>
        <dbReference type="Pfam" id="PF00856"/>
    </source>
</evidence>
<dbReference type="EMBL" id="CM002293">
    <property type="protein sequence ID" value="ESW18605.1"/>
    <property type="molecule type" value="Genomic_DNA"/>
</dbReference>
<dbReference type="InterPro" id="IPR046341">
    <property type="entry name" value="SET_dom_sf"/>
</dbReference>
<gene>
    <name evidence="2" type="ORF">PHAVU_006G054800g</name>
</gene>
<dbReference type="Gramene" id="ESW18605">
    <property type="protein sequence ID" value="ESW18605"/>
    <property type="gene ID" value="PHAVU_006G054800g"/>
</dbReference>
<dbReference type="OrthoDB" id="308383at2759"/>
<accession>V7BNH6</accession>
<dbReference type="SMR" id="V7BNH6"/>
<keyword evidence="3" id="KW-1185">Reference proteome</keyword>
<dbReference type="AlphaFoldDB" id="V7BNH6"/>
<dbReference type="Proteomes" id="UP000000226">
    <property type="component" value="Chromosome 6"/>
</dbReference>
<dbReference type="Pfam" id="PF00856">
    <property type="entry name" value="SET"/>
    <property type="match status" value="1"/>
</dbReference>
<dbReference type="InterPro" id="IPR051357">
    <property type="entry name" value="H3K9_HMTase_SUVAR3-9"/>
</dbReference>
<name>V7BNH6_PHAVU</name>
<dbReference type="PANTHER" id="PTHR45660:SF46">
    <property type="entry name" value="HISTONE-LYSINE N-METHYLTRANSFERASE, H3 LYSINE-9 SPECIFIC SUVH6"/>
    <property type="match status" value="1"/>
</dbReference>
<evidence type="ECO:0000313" key="2">
    <source>
        <dbReference type="EMBL" id="ESW18605.1"/>
    </source>
</evidence>